<dbReference type="Proteomes" id="UP000663879">
    <property type="component" value="Unassembled WGS sequence"/>
</dbReference>
<organism evidence="2 3">
    <name type="scientific">Brachionus calyciflorus</name>
    <dbReference type="NCBI Taxonomy" id="104777"/>
    <lineage>
        <taxon>Eukaryota</taxon>
        <taxon>Metazoa</taxon>
        <taxon>Spiralia</taxon>
        <taxon>Gnathifera</taxon>
        <taxon>Rotifera</taxon>
        <taxon>Eurotatoria</taxon>
        <taxon>Monogononta</taxon>
        <taxon>Pseudotrocha</taxon>
        <taxon>Ploima</taxon>
        <taxon>Brachionidae</taxon>
        <taxon>Brachionus</taxon>
    </lineage>
</organism>
<reference evidence="2" key="1">
    <citation type="submission" date="2021-02" db="EMBL/GenBank/DDBJ databases">
        <authorList>
            <person name="Nowell W R."/>
        </authorList>
    </citation>
    <scope>NUCLEOTIDE SEQUENCE</scope>
    <source>
        <strain evidence="2">Ploen Becks lab</strain>
    </source>
</reference>
<dbReference type="InterPro" id="IPR038765">
    <property type="entry name" value="Papain-like_cys_pep_sf"/>
</dbReference>
<feature type="region of interest" description="Disordered" evidence="1">
    <location>
        <begin position="1"/>
        <end position="48"/>
    </location>
</feature>
<comment type="caution">
    <text evidence="2">The sequence shown here is derived from an EMBL/GenBank/DDBJ whole genome shotgun (WGS) entry which is preliminary data.</text>
</comment>
<dbReference type="PANTHER" id="PTHR34718:SF2">
    <property type="entry name" value="PHD-TYPE DOMAIN-CONTAINING PROTEIN"/>
    <property type="match status" value="1"/>
</dbReference>
<evidence type="ECO:0008006" key="4">
    <source>
        <dbReference type="Google" id="ProtNLM"/>
    </source>
</evidence>
<protein>
    <recommendedName>
        <fullName evidence="4">Ubiquitin-like protease family profile domain-containing protein</fullName>
    </recommendedName>
</protein>
<proteinExistence type="predicted"/>
<evidence type="ECO:0000313" key="2">
    <source>
        <dbReference type="EMBL" id="CAF0762146.1"/>
    </source>
</evidence>
<gene>
    <name evidence="2" type="ORF">OXX778_LOCUS4491</name>
</gene>
<dbReference type="Gene3D" id="3.40.395.10">
    <property type="entry name" value="Adenoviral Proteinase, Chain A"/>
    <property type="match status" value="1"/>
</dbReference>
<evidence type="ECO:0000256" key="1">
    <source>
        <dbReference type="SAM" id="MobiDB-lite"/>
    </source>
</evidence>
<accession>A0A813Q534</accession>
<dbReference type="EMBL" id="CAJNOC010000442">
    <property type="protein sequence ID" value="CAF0762146.1"/>
    <property type="molecule type" value="Genomic_DNA"/>
</dbReference>
<dbReference type="AlphaFoldDB" id="A0A813Q534"/>
<sequence>MSSPTSQTTPLTNESLPSTSQSPPSCIKTNAKKSKNSNSTPPEKKPKVHSNDNILFMYSGLFLTENQWLTSSHIDFALECFDKLFTHIFMEFVFIDPTIDQIFVVNVENRHRILLTNIDPSVQEQNYNSIESYEEMSTISRKWFIYDSLNDQKNSFATKPVLKFLYPEREFHHVSMVEVIPQVDSNDCGLFTIAYAYVLSRRNDPSNLRYDQSSMRKKFNDLIKFNYLYEFDFSEVSKSRNVFPLIL</sequence>
<dbReference type="OrthoDB" id="5985686at2759"/>
<evidence type="ECO:0000313" key="3">
    <source>
        <dbReference type="Proteomes" id="UP000663879"/>
    </source>
</evidence>
<feature type="compositionally biased region" description="Polar residues" evidence="1">
    <location>
        <begin position="1"/>
        <end position="24"/>
    </location>
</feature>
<dbReference type="SUPFAM" id="SSF54001">
    <property type="entry name" value="Cysteine proteinases"/>
    <property type="match status" value="1"/>
</dbReference>
<keyword evidence="3" id="KW-1185">Reference proteome</keyword>
<name>A0A813Q534_9BILA</name>
<dbReference type="PANTHER" id="PTHR34718">
    <property type="entry name" value="PHD-TYPE DOMAIN-CONTAINING PROTEIN"/>
    <property type="match status" value="1"/>
</dbReference>